<evidence type="ECO:0000313" key="4">
    <source>
        <dbReference type="EMBL" id="RUS70764.1"/>
    </source>
</evidence>
<keyword evidence="2" id="KW-0143">Chaperone</keyword>
<dbReference type="InterPro" id="IPR002669">
    <property type="entry name" value="UreD"/>
</dbReference>
<dbReference type="GO" id="GO:0016151">
    <property type="term" value="F:nickel cation binding"/>
    <property type="evidence" value="ECO:0007669"/>
    <property type="project" value="InterPro"/>
</dbReference>
<dbReference type="PANTHER" id="PTHR33643">
    <property type="entry name" value="UREASE ACCESSORY PROTEIN D"/>
    <property type="match status" value="1"/>
</dbReference>
<gene>
    <name evidence="4" type="ORF">EGW08_021466</name>
</gene>
<name>A0A3S0ZMD3_ELYCH</name>
<dbReference type="Proteomes" id="UP000271974">
    <property type="component" value="Unassembled WGS sequence"/>
</dbReference>
<evidence type="ECO:0000256" key="1">
    <source>
        <dbReference type="ARBA" id="ARBA00007177"/>
    </source>
</evidence>
<reference evidence="4 5" key="1">
    <citation type="submission" date="2019-01" db="EMBL/GenBank/DDBJ databases">
        <title>A draft genome assembly of the solar-powered sea slug Elysia chlorotica.</title>
        <authorList>
            <person name="Cai H."/>
            <person name="Li Q."/>
            <person name="Fang X."/>
            <person name="Li J."/>
            <person name="Curtis N.E."/>
            <person name="Altenburger A."/>
            <person name="Shibata T."/>
            <person name="Feng M."/>
            <person name="Maeda T."/>
            <person name="Schwartz J.A."/>
            <person name="Shigenobu S."/>
            <person name="Lundholm N."/>
            <person name="Nishiyama T."/>
            <person name="Yang H."/>
            <person name="Hasebe M."/>
            <person name="Li S."/>
            <person name="Pierce S.K."/>
            <person name="Wang J."/>
        </authorList>
    </citation>
    <scope>NUCLEOTIDE SEQUENCE [LARGE SCALE GENOMIC DNA]</scope>
    <source>
        <strain evidence="4">EC2010</strain>
        <tissue evidence="4">Whole organism of an adult</tissue>
    </source>
</reference>
<comment type="similarity">
    <text evidence="1">Belongs to the UreD family.</text>
</comment>
<feature type="compositionally biased region" description="Basic and acidic residues" evidence="3">
    <location>
        <begin position="18"/>
        <end position="34"/>
    </location>
</feature>
<feature type="region of interest" description="Disordered" evidence="3">
    <location>
        <begin position="1"/>
        <end position="34"/>
    </location>
</feature>
<evidence type="ECO:0000256" key="2">
    <source>
        <dbReference type="ARBA" id="ARBA00023186"/>
    </source>
</evidence>
<dbReference type="PANTHER" id="PTHR33643:SF1">
    <property type="entry name" value="UREASE ACCESSORY PROTEIN D"/>
    <property type="match status" value="1"/>
</dbReference>
<organism evidence="4 5">
    <name type="scientific">Elysia chlorotica</name>
    <name type="common">Eastern emerald elysia</name>
    <name type="synonym">Sea slug</name>
    <dbReference type="NCBI Taxonomy" id="188477"/>
    <lineage>
        <taxon>Eukaryota</taxon>
        <taxon>Metazoa</taxon>
        <taxon>Spiralia</taxon>
        <taxon>Lophotrochozoa</taxon>
        <taxon>Mollusca</taxon>
        <taxon>Gastropoda</taxon>
        <taxon>Heterobranchia</taxon>
        <taxon>Euthyneura</taxon>
        <taxon>Panpulmonata</taxon>
        <taxon>Sacoglossa</taxon>
        <taxon>Placobranchoidea</taxon>
        <taxon>Plakobranchidae</taxon>
        <taxon>Elysia</taxon>
    </lineage>
</organism>
<dbReference type="STRING" id="188477.A0A3S0ZMD3"/>
<proteinExistence type="inferred from homology"/>
<comment type="caution">
    <text evidence="4">The sequence shown here is derived from an EMBL/GenBank/DDBJ whole genome shotgun (WGS) entry which is preliminary data.</text>
</comment>
<dbReference type="Pfam" id="PF01774">
    <property type="entry name" value="UreD"/>
    <property type="match status" value="1"/>
</dbReference>
<accession>A0A3S0ZMD3</accession>
<dbReference type="EMBL" id="RQTK01001338">
    <property type="protein sequence ID" value="RUS70764.1"/>
    <property type="molecule type" value="Genomic_DNA"/>
</dbReference>
<sequence length="178" mass="19520">MKPSKPKFGSGHVAIKAVTDEPKSGADKTTKNNKDSPFLSAEVVSLSHTYPFRFMVPEKCAKSPCRWIYPLTFGGGLVGGDNVEASVVVGERCACVITTQESTKVYHCRHSAATIQRLNFSVGDRALLCVLPDPVVCFKGANFQQTQIVEMSATSNLVFLDWMLSGRNALLESWSFQR</sequence>
<dbReference type="AlphaFoldDB" id="A0A3S0ZMD3"/>
<evidence type="ECO:0000256" key="3">
    <source>
        <dbReference type="SAM" id="MobiDB-lite"/>
    </source>
</evidence>
<protein>
    <recommendedName>
        <fullName evidence="6">Urease accessory protein UreD</fullName>
    </recommendedName>
</protein>
<keyword evidence="5" id="KW-1185">Reference proteome</keyword>
<evidence type="ECO:0008006" key="6">
    <source>
        <dbReference type="Google" id="ProtNLM"/>
    </source>
</evidence>
<dbReference type="OrthoDB" id="5550464at2759"/>
<evidence type="ECO:0000313" key="5">
    <source>
        <dbReference type="Proteomes" id="UP000271974"/>
    </source>
</evidence>